<reference evidence="2 3" key="1">
    <citation type="submission" date="2019-06" db="EMBL/GenBank/DDBJ databases">
        <title>Sequencing the genomes of 1000 actinobacteria strains.</title>
        <authorList>
            <person name="Klenk H.-P."/>
        </authorList>
    </citation>
    <scope>NUCLEOTIDE SEQUENCE [LARGE SCALE GENOMIC DNA]</scope>
    <source>
        <strain evidence="2 3">DSM 45015</strain>
    </source>
</reference>
<comment type="caution">
    <text evidence="2">The sequence shown here is derived from an EMBL/GenBank/DDBJ whole genome shotgun (WGS) entry which is preliminary data.</text>
</comment>
<protein>
    <submittedName>
        <fullName evidence="2">Uncharacterized protein</fullName>
    </submittedName>
</protein>
<evidence type="ECO:0000256" key="1">
    <source>
        <dbReference type="SAM" id="MobiDB-lite"/>
    </source>
</evidence>
<feature type="compositionally biased region" description="Low complexity" evidence="1">
    <location>
        <begin position="81"/>
        <end position="96"/>
    </location>
</feature>
<organism evidence="2 3">
    <name type="scientific">Haloactinospora alba</name>
    <dbReference type="NCBI Taxonomy" id="405555"/>
    <lineage>
        <taxon>Bacteria</taxon>
        <taxon>Bacillati</taxon>
        <taxon>Actinomycetota</taxon>
        <taxon>Actinomycetes</taxon>
        <taxon>Streptosporangiales</taxon>
        <taxon>Nocardiopsidaceae</taxon>
        <taxon>Haloactinospora</taxon>
    </lineage>
</organism>
<feature type="compositionally biased region" description="Basic and acidic residues" evidence="1">
    <location>
        <begin position="168"/>
        <end position="177"/>
    </location>
</feature>
<feature type="compositionally biased region" description="Basic and acidic residues" evidence="1">
    <location>
        <begin position="1"/>
        <end position="14"/>
    </location>
</feature>
<feature type="compositionally biased region" description="Gly residues" evidence="1">
    <location>
        <begin position="146"/>
        <end position="158"/>
    </location>
</feature>
<name>A0A543NN13_9ACTN</name>
<keyword evidence="3" id="KW-1185">Reference proteome</keyword>
<sequence length="217" mass="22628">MLSSDRGTRRENPRIRPAGSGSNSSSGWSSSEGFLPAPRPHDRSDTARLRRGRHGGGSARGDLQLGATQKNATSGIPRMRSSTSSGTATSAPTCSTDRPRRCWGSCGMRWTPCSGRPAPGRDAAGPGARSGRTRRARCARRVDRLGAGGGPPAGRGPGIPGPGPGVRPPDRRADRPAGVRHAAPRRAPRDPALGPTGRFRSPHYPPMPCVCAHIVSG</sequence>
<dbReference type="Proteomes" id="UP000317422">
    <property type="component" value="Unassembled WGS sequence"/>
</dbReference>
<gene>
    <name evidence="2" type="ORF">FHX37_3217</name>
</gene>
<feature type="region of interest" description="Disordered" evidence="1">
    <location>
        <begin position="1"/>
        <end position="205"/>
    </location>
</feature>
<evidence type="ECO:0000313" key="3">
    <source>
        <dbReference type="Proteomes" id="UP000317422"/>
    </source>
</evidence>
<proteinExistence type="predicted"/>
<accession>A0A543NN13</accession>
<feature type="compositionally biased region" description="Low complexity" evidence="1">
    <location>
        <begin position="19"/>
        <end position="33"/>
    </location>
</feature>
<evidence type="ECO:0000313" key="2">
    <source>
        <dbReference type="EMBL" id="TQN33212.1"/>
    </source>
</evidence>
<feature type="compositionally biased region" description="Basic and acidic residues" evidence="1">
    <location>
        <begin position="39"/>
        <end position="48"/>
    </location>
</feature>
<feature type="compositionally biased region" description="Low complexity" evidence="1">
    <location>
        <begin position="114"/>
        <end position="130"/>
    </location>
</feature>
<dbReference type="AlphaFoldDB" id="A0A543NN13"/>
<dbReference type="EMBL" id="VFQC01000001">
    <property type="protein sequence ID" value="TQN33212.1"/>
    <property type="molecule type" value="Genomic_DNA"/>
</dbReference>